<dbReference type="SUPFAM" id="SSF161098">
    <property type="entry name" value="MetI-like"/>
    <property type="match status" value="1"/>
</dbReference>
<evidence type="ECO:0000259" key="8">
    <source>
        <dbReference type="PROSITE" id="PS50928"/>
    </source>
</evidence>
<dbReference type="PROSITE" id="PS50928">
    <property type="entry name" value="ABC_TM1"/>
    <property type="match status" value="1"/>
</dbReference>
<dbReference type="InterPro" id="IPR000515">
    <property type="entry name" value="MetI-like"/>
</dbReference>
<feature type="transmembrane region" description="Helical" evidence="7">
    <location>
        <begin position="12"/>
        <end position="33"/>
    </location>
</feature>
<sequence>MLGLLEFIFKRSLATAALLLAISFVAFGIIYAVPGDYVDTWLSRTAAFTGQSYAELQPQADLLRQRYGLDKPFLQQYFSWIWGIVTEGDFGPSFSQSREVADVMVQRLGRTMLLAIITLVIGQIIGALLGIYAATHQNRLGDFFATLIAFLGITIPKFIIALVILYFLAFVFHSPYIGALQSPKYLLADELSWGMVVDYFLHVWPVLFISVWAGQAYTLRMMRGNLLDVMQKQYVETAVAKGLSPRRVIFLHAVPNALHPIIMNQGTRFDYMVKGEIEIAIVLSIPTVGPLILAAVYQSDMYLVAAIFLAVAALLVVGNLIADLLLALLDPRIRHAAARQH</sequence>
<proteinExistence type="inferred from homology"/>
<dbReference type="PANTHER" id="PTHR30465:SF43">
    <property type="entry name" value="OLIGOPEPTIDE ABC TRANSPORTER, PERMEASE PROTEIN"/>
    <property type="match status" value="1"/>
</dbReference>
<comment type="subcellular location">
    <subcellularLocation>
        <location evidence="1 7">Cell membrane</location>
        <topology evidence="1 7">Multi-pass membrane protein</topology>
    </subcellularLocation>
</comment>
<feature type="transmembrane region" description="Helical" evidence="7">
    <location>
        <begin position="112"/>
        <end position="135"/>
    </location>
</feature>
<evidence type="ECO:0000256" key="3">
    <source>
        <dbReference type="ARBA" id="ARBA00022475"/>
    </source>
</evidence>
<feature type="transmembrane region" description="Helical" evidence="7">
    <location>
        <begin position="147"/>
        <end position="172"/>
    </location>
</feature>
<evidence type="ECO:0000256" key="5">
    <source>
        <dbReference type="ARBA" id="ARBA00022989"/>
    </source>
</evidence>
<evidence type="ECO:0000256" key="2">
    <source>
        <dbReference type="ARBA" id="ARBA00022448"/>
    </source>
</evidence>
<organism evidence="9 10">
    <name type="scientific">Candidatus Amphirhobacter heronislandensis</name>
    <dbReference type="NCBI Taxonomy" id="1732024"/>
    <lineage>
        <taxon>Bacteria</taxon>
        <taxon>Pseudomonadati</taxon>
        <taxon>Pseudomonadota</taxon>
        <taxon>Gammaproteobacteria</taxon>
        <taxon>Candidatus Tethybacterales</taxon>
        <taxon>Candidatus Tethybacteraceae</taxon>
        <taxon>Candidatus Amphirhobacter</taxon>
    </lineage>
</organism>
<feature type="domain" description="ABC transmembrane type-1" evidence="8">
    <location>
        <begin position="108"/>
        <end position="326"/>
    </location>
</feature>
<evidence type="ECO:0000256" key="1">
    <source>
        <dbReference type="ARBA" id="ARBA00004651"/>
    </source>
</evidence>
<evidence type="ECO:0000313" key="9">
    <source>
        <dbReference type="EMBL" id="MBF2734957.1"/>
    </source>
</evidence>
<keyword evidence="6 7" id="KW-0472">Membrane</keyword>
<name>A0A930UHF9_9GAMM</name>
<keyword evidence="4 7" id="KW-0812">Transmembrane</keyword>
<feature type="transmembrane region" description="Helical" evidence="7">
    <location>
        <begin position="277"/>
        <end position="297"/>
    </location>
</feature>
<reference evidence="9" key="1">
    <citation type="submission" date="2020-10" db="EMBL/GenBank/DDBJ databases">
        <title>An improved Amphimedon queenslandica hologenome assembly reveals how three proteobacterial symbionts can extend the metabolic phenotypic of their marine sponge host.</title>
        <authorList>
            <person name="Degnan B."/>
            <person name="Degnan S."/>
            <person name="Xiang X."/>
        </authorList>
    </citation>
    <scope>NUCLEOTIDE SEQUENCE</scope>
    <source>
        <strain evidence="9">AqS2</strain>
    </source>
</reference>
<feature type="transmembrane region" description="Helical" evidence="7">
    <location>
        <begin position="192"/>
        <end position="213"/>
    </location>
</feature>
<keyword evidence="10" id="KW-1185">Reference proteome</keyword>
<protein>
    <submittedName>
        <fullName evidence="9">ABC transporter permease</fullName>
    </submittedName>
</protein>
<comment type="similarity">
    <text evidence="7">Belongs to the binding-protein-dependent transport system permease family.</text>
</comment>
<dbReference type="Pfam" id="PF19300">
    <property type="entry name" value="BPD_transp_1_N"/>
    <property type="match status" value="1"/>
</dbReference>
<dbReference type="InterPro" id="IPR045621">
    <property type="entry name" value="BPD_transp_1_N"/>
</dbReference>
<evidence type="ECO:0000256" key="6">
    <source>
        <dbReference type="ARBA" id="ARBA00023136"/>
    </source>
</evidence>
<gene>
    <name evidence="9" type="ORF">ISN26_02535</name>
</gene>
<evidence type="ECO:0000256" key="4">
    <source>
        <dbReference type="ARBA" id="ARBA00022692"/>
    </source>
</evidence>
<comment type="caution">
    <text evidence="9">The sequence shown here is derived from an EMBL/GenBank/DDBJ whole genome shotgun (WGS) entry which is preliminary data.</text>
</comment>
<keyword evidence="3" id="KW-1003">Cell membrane</keyword>
<dbReference type="Proteomes" id="UP000604381">
    <property type="component" value="Unassembled WGS sequence"/>
</dbReference>
<evidence type="ECO:0000256" key="7">
    <source>
        <dbReference type="RuleBase" id="RU363032"/>
    </source>
</evidence>
<accession>A0A930UHF9</accession>
<dbReference type="GO" id="GO:0055085">
    <property type="term" value="P:transmembrane transport"/>
    <property type="evidence" value="ECO:0007669"/>
    <property type="project" value="InterPro"/>
</dbReference>
<dbReference type="Pfam" id="PF00528">
    <property type="entry name" value="BPD_transp_1"/>
    <property type="match status" value="1"/>
</dbReference>
<evidence type="ECO:0000313" key="10">
    <source>
        <dbReference type="Proteomes" id="UP000604381"/>
    </source>
</evidence>
<feature type="transmembrane region" description="Helical" evidence="7">
    <location>
        <begin position="303"/>
        <end position="329"/>
    </location>
</feature>
<dbReference type="Gene3D" id="1.10.3720.10">
    <property type="entry name" value="MetI-like"/>
    <property type="match status" value="1"/>
</dbReference>
<dbReference type="EMBL" id="JADHEI010000028">
    <property type="protein sequence ID" value="MBF2734957.1"/>
    <property type="molecule type" value="Genomic_DNA"/>
</dbReference>
<dbReference type="AlphaFoldDB" id="A0A930UHF9"/>
<dbReference type="PANTHER" id="PTHR30465">
    <property type="entry name" value="INNER MEMBRANE ABC TRANSPORTER"/>
    <property type="match status" value="1"/>
</dbReference>
<dbReference type="CDD" id="cd06261">
    <property type="entry name" value="TM_PBP2"/>
    <property type="match status" value="1"/>
</dbReference>
<dbReference type="InterPro" id="IPR035906">
    <property type="entry name" value="MetI-like_sf"/>
</dbReference>
<dbReference type="GO" id="GO:0005886">
    <property type="term" value="C:plasma membrane"/>
    <property type="evidence" value="ECO:0007669"/>
    <property type="project" value="UniProtKB-SubCell"/>
</dbReference>
<keyword evidence="2 7" id="KW-0813">Transport</keyword>
<keyword evidence="5 7" id="KW-1133">Transmembrane helix</keyword>